<protein>
    <submittedName>
        <fullName evidence="1">Uncharacterized protein</fullName>
    </submittedName>
</protein>
<dbReference type="OrthoDB" id="2752819at2759"/>
<evidence type="ECO:0000313" key="1">
    <source>
        <dbReference type="EMBL" id="OCH91613.1"/>
    </source>
</evidence>
<proteinExistence type="predicted"/>
<sequence length="123" mass="14029">MHGALEVHDVVLLIVDAFGPPNPVAQFGDRNTHDLAVLARVSRTFSESALDALWRELRNPPLLFSLVPDKHNITANEWSLFQFYARRIRSLIARRTIWMDPLFSRSLLATKSKPLLPSLQRIS</sequence>
<organism evidence="1 2">
    <name type="scientific">Obba rivulosa</name>
    <dbReference type="NCBI Taxonomy" id="1052685"/>
    <lineage>
        <taxon>Eukaryota</taxon>
        <taxon>Fungi</taxon>
        <taxon>Dikarya</taxon>
        <taxon>Basidiomycota</taxon>
        <taxon>Agaricomycotina</taxon>
        <taxon>Agaricomycetes</taxon>
        <taxon>Polyporales</taxon>
        <taxon>Gelatoporiaceae</taxon>
        <taxon>Obba</taxon>
    </lineage>
</organism>
<dbReference type="Proteomes" id="UP000250043">
    <property type="component" value="Unassembled WGS sequence"/>
</dbReference>
<reference evidence="1 2" key="1">
    <citation type="submission" date="2016-07" db="EMBL/GenBank/DDBJ databases">
        <title>Draft genome of the white-rot fungus Obba rivulosa 3A-2.</title>
        <authorList>
            <consortium name="DOE Joint Genome Institute"/>
            <person name="Miettinen O."/>
            <person name="Riley R."/>
            <person name="Acob R."/>
            <person name="Barry K."/>
            <person name="Cullen D."/>
            <person name="De Vries R."/>
            <person name="Hainaut M."/>
            <person name="Hatakka A."/>
            <person name="Henrissat B."/>
            <person name="Hilden K."/>
            <person name="Kuo R."/>
            <person name="Labutti K."/>
            <person name="Lipzen A."/>
            <person name="Makela M.R."/>
            <person name="Sandor L."/>
            <person name="Spatafora J.W."/>
            <person name="Grigoriev I.V."/>
            <person name="Hibbett D.S."/>
        </authorList>
    </citation>
    <scope>NUCLEOTIDE SEQUENCE [LARGE SCALE GENOMIC DNA]</scope>
    <source>
        <strain evidence="1 2">3A-2</strain>
    </source>
</reference>
<keyword evidence="2" id="KW-1185">Reference proteome</keyword>
<evidence type="ECO:0000313" key="2">
    <source>
        <dbReference type="Proteomes" id="UP000250043"/>
    </source>
</evidence>
<dbReference type="EMBL" id="KV722382">
    <property type="protein sequence ID" value="OCH91613.1"/>
    <property type="molecule type" value="Genomic_DNA"/>
</dbReference>
<dbReference type="AlphaFoldDB" id="A0A8E2AWG2"/>
<gene>
    <name evidence="1" type="ORF">OBBRIDRAFT_792087</name>
</gene>
<accession>A0A8E2AWG2</accession>
<name>A0A8E2AWG2_9APHY</name>